<keyword evidence="2" id="KW-0472">Membrane</keyword>
<feature type="transmembrane region" description="Helical" evidence="2">
    <location>
        <begin position="12"/>
        <end position="31"/>
    </location>
</feature>
<proteinExistence type="predicted"/>
<evidence type="ECO:0000313" key="6">
    <source>
        <dbReference type="Proteomes" id="UP001595836"/>
    </source>
</evidence>
<organism evidence="5 6">
    <name type="scientific">Dietzia aurantiaca</name>
    <dbReference type="NCBI Taxonomy" id="983873"/>
    <lineage>
        <taxon>Bacteria</taxon>
        <taxon>Bacillati</taxon>
        <taxon>Actinomycetota</taxon>
        <taxon>Actinomycetes</taxon>
        <taxon>Mycobacteriales</taxon>
        <taxon>Dietziaceae</taxon>
        <taxon>Dietzia</taxon>
    </lineage>
</organism>
<sequence length="555" mass="59228">MATTSHAARLRGFARSFHPAGLTLALLFFVWSMTPSLLPRAWFLQAVATGISLATGYGLGCLVAWIVRLCGFSPRLPDRVRRAGWWALAVLTAVTVPTFLVLGSWWQQITRDLAGVERVDRADYLLILPLAVVVAIAILAAARAFRRGAAALTRLGSRFVPVRVARLLAVVLLGVLASVSINGVLHRGIISTADRSAATADQGTAEGVVQPSMPERSGSPASFQAWESLGREGRTFVAGGPSAGQIAEVTGRQAVTPIRVYAGHQATTDIEEAAALVVDELERTGGLDREVVAVATTTGRGWVNARVAAALEYTAGGDSAIAAMQYSFLPSPLSFLADRESPQVAGRALFEAVERAINERPASDRPKLVVFGESLGSFGGQAAFSGAPDMTARTDGALWVGTPNFSPQWAHITAHRDPGSPERLPVIDHGEHVRFAASGADLDLGGAPWSTPRVVYWQHASDPITWWSPSLVLQRPDWLREPLGPDLDPGVRWIPFVTFWQVTLDMVFSADVPAGHGHTFGPDAAQMWAAILNPEGWTEADTSRVHTTVAALATG</sequence>
<evidence type="ECO:0000313" key="5">
    <source>
        <dbReference type="EMBL" id="MFC4754705.1"/>
    </source>
</evidence>
<dbReference type="Pfam" id="PF15420">
    <property type="entry name" value="Abhydrolase_9_N"/>
    <property type="match status" value="1"/>
</dbReference>
<feature type="domain" description="Alpha/beta-hydrolase N-terminal" evidence="4">
    <location>
        <begin position="33"/>
        <end position="241"/>
    </location>
</feature>
<evidence type="ECO:0000259" key="3">
    <source>
        <dbReference type="Pfam" id="PF10081"/>
    </source>
</evidence>
<dbReference type="Pfam" id="PF10081">
    <property type="entry name" value="Abhydrolase_9"/>
    <property type="match status" value="1"/>
</dbReference>
<keyword evidence="2" id="KW-1133">Transmembrane helix</keyword>
<dbReference type="InterPro" id="IPR012037">
    <property type="entry name" value="Alpha/beta-hydrolase_fam"/>
</dbReference>
<comment type="caution">
    <text evidence="5">The sequence shown here is derived from an EMBL/GenBank/DDBJ whole genome shotgun (WGS) entry which is preliminary data.</text>
</comment>
<accession>A0ABV9PQS9</accession>
<feature type="domain" description="Alpha/beta-hydrolase catalytic" evidence="3">
    <location>
        <begin position="258"/>
        <end position="545"/>
    </location>
</feature>
<dbReference type="InterPro" id="IPR027787">
    <property type="entry name" value="Alpha/beta-hydrolase_catalytic"/>
</dbReference>
<dbReference type="PIRSF" id="PIRSF007542">
    <property type="entry name" value="UCP007542"/>
    <property type="match status" value="1"/>
</dbReference>
<dbReference type="Proteomes" id="UP001595836">
    <property type="component" value="Unassembled WGS sequence"/>
</dbReference>
<gene>
    <name evidence="5" type="ORF">ACFO7U_07925</name>
</gene>
<keyword evidence="2" id="KW-0812">Transmembrane</keyword>
<protein>
    <submittedName>
        <fullName evidence="5">Alpha/beta hydrolase</fullName>
    </submittedName>
</protein>
<name>A0ABV9PQS9_9ACTN</name>
<feature type="transmembrane region" description="Helical" evidence="2">
    <location>
        <begin position="165"/>
        <end position="185"/>
    </location>
</feature>
<evidence type="ECO:0000259" key="4">
    <source>
        <dbReference type="Pfam" id="PF15420"/>
    </source>
</evidence>
<dbReference type="EMBL" id="JBHSHP010000020">
    <property type="protein sequence ID" value="MFC4754705.1"/>
    <property type="molecule type" value="Genomic_DNA"/>
</dbReference>
<evidence type="ECO:0000256" key="2">
    <source>
        <dbReference type="SAM" id="Phobius"/>
    </source>
</evidence>
<feature type="region of interest" description="Disordered" evidence="1">
    <location>
        <begin position="201"/>
        <end position="222"/>
    </location>
</feature>
<dbReference type="InterPro" id="IPR027788">
    <property type="entry name" value="Alpha/beta-hydrolase_N_dom"/>
</dbReference>
<evidence type="ECO:0000256" key="1">
    <source>
        <dbReference type="SAM" id="MobiDB-lite"/>
    </source>
</evidence>
<keyword evidence="6" id="KW-1185">Reference proteome</keyword>
<feature type="transmembrane region" description="Helical" evidence="2">
    <location>
        <begin position="126"/>
        <end position="145"/>
    </location>
</feature>
<reference evidence="6" key="1">
    <citation type="journal article" date="2019" name="Int. J. Syst. Evol. Microbiol.">
        <title>The Global Catalogue of Microorganisms (GCM) 10K type strain sequencing project: providing services to taxonomists for standard genome sequencing and annotation.</title>
        <authorList>
            <consortium name="The Broad Institute Genomics Platform"/>
            <consortium name="The Broad Institute Genome Sequencing Center for Infectious Disease"/>
            <person name="Wu L."/>
            <person name="Ma J."/>
        </authorList>
    </citation>
    <scope>NUCLEOTIDE SEQUENCE [LARGE SCALE GENOMIC DNA]</scope>
    <source>
        <strain evidence="6">JCM 11882</strain>
    </source>
</reference>
<dbReference type="RefSeq" id="WP_344995673.1">
    <property type="nucleotide sequence ID" value="NZ_BAABCD010000052.1"/>
</dbReference>
<keyword evidence="5" id="KW-0378">Hydrolase</keyword>
<dbReference type="GO" id="GO:0016787">
    <property type="term" value="F:hydrolase activity"/>
    <property type="evidence" value="ECO:0007669"/>
    <property type="project" value="UniProtKB-KW"/>
</dbReference>
<feature type="transmembrane region" description="Helical" evidence="2">
    <location>
        <begin position="83"/>
        <end position="106"/>
    </location>
</feature>
<feature type="transmembrane region" description="Helical" evidence="2">
    <location>
        <begin position="43"/>
        <end position="71"/>
    </location>
</feature>